<evidence type="ECO:0000256" key="3">
    <source>
        <dbReference type="ARBA" id="ARBA00022723"/>
    </source>
</evidence>
<dbReference type="PIRSF" id="PIRSF000112">
    <property type="entry name" value="Glycerol_dehydrogenase"/>
    <property type="match status" value="1"/>
</dbReference>
<keyword evidence="7" id="KW-0443">Lipid metabolism</keyword>
<evidence type="ECO:0000313" key="13">
    <source>
        <dbReference type="EMBL" id="PYZ95167.1"/>
    </source>
</evidence>
<keyword evidence="1" id="KW-0963">Cytoplasm</keyword>
<dbReference type="Gene3D" id="1.20.1090.10">
    <property type="entry name" value="Dehydroquinate synthase-like - alpha domain"/>
    <property type="match status" value="1"/>
</dbReference>
<feature type="binding site" evidence="10">
    <location>
        <position position="168"/>
    </location>
    <ligand>
        <name>glycerol</name>
        <dbReference type="ChEBI" id="CHEBI:17754"/>
    </ligand>
</feature>
<evidence type="ECO:0000256" key="12">
    <source>
        <dbReference type="PIRSR" id="PIRSR000112-3"/>
    </source>
</evidence>
<dbReference type="Gene3D" id="3.40.50.1970">
    <property type="match status" value="1"/>
</dbReference>
<evidence type="ECO:0000256" key="10">
    <source>
        <dbReference type="PIRSR" id="PIRSR000112-1"/>
    </source>
</evidence>
<keyword evidence="2" id="KW-0444">Lipid biosynthesis</keyword>
<feature type="binding site" evidence="10">
    <location>
        <position position="263"/>
    </location>
    <ligand>
        <name>glycerol</name>
        <dbReference type="ChEBI" id="CHEBI:17754"/>
    </ligand>
</feature>
<evidence type="ECO:0000256" key="4">
    <source>
        <dbReference type="ARBA" id="ARBA00022857"/>
    </source>
</evidence>
<dbReference type="InterPro" id="IPR032837">
    <property type="entry name" value="G1PDH"/>
</dbReference>
<name>A0A323TNA4_9BACI</name>
<dbReference type="RefSeq" id="WP_110608802.1">
    <property type="nucleotide sequence ID" value="NZ_PDOD01000001.1"/>
</dbReference>
<evidence type="ECO:0000256" key="1">
    <source>
        <dbReference type="ARBA" id="ARBA00022490"/>
    </source>
</evidence>
<dbReference type="SUPFAM" id="SSF56796">
    <property type="entry name" value="Dehydroquinate synthase-like"/>
    <property type="match status" value="1"/>
</dbReference>
<feature type="binding site" evidence="12">
    <location>
        <position position="125"/>
    </location>
    <ligand>
        <name>NAD(+)</name>
        <dbReference type="ChEBI" id="CHEBI:57540"/>
    </ligand>
</feature>
<sequence length="352" mass="39251">MSNQGISIPIPSILNIAHGSLEQLESHLMKHHFHKVVILFDQFSSDHYQQMIVGNLSKVEADCLTLQLDSDIQQLINKAFEMERYDAVIALGGGSIIDFGKYIAFSRRSPFISIPISPSNDGFASSNCSLMVNGKKTTVPAQVPFGIIADLSIIKTAPKPFILAGIGDLMSNITALYDWTFEEESECSHVNAFSAMLSKKAVNSFIRTPMNDLSDPVFLKELMSSLTMGGVSTVISGNSAPISGSEHMISHALDKTSKQPQMHGIQVGVCTYLMSLVHEHRVDRMRKVFSRTGFFDYVKECPFDLKEFQHAIQIAPTMKPKRYTYLHENKYREKACELLETDSFLQEIVISS</sequence>
<feature type="binding site" evidence="10">
    <location>
        <position position="247"/>
    </location>
    <ligand>
        <name>glycerol</name>
        <dbReference type="ChEBI" id="CHEBI:17754"/>
    </ligand>
</feature>
<keyword evidence="3 10" id="KW-0479">Metal-binding</keyword>
<dbReference type="GO" id="GO:0046872">
    <property type="term" value="F:metal ion binding"/>
    <property type="evidence" value="ECO:0007669"/>
    <property type="project" value="UniProtKB-KW"/>
</dbReference>
<dbReference type="EMBL" id="PDOD01000001">
    <property type="protein sequence ID" value="PYZ95167.1"/>
    <property type="molecule type" value="Genomic_DNA"/>
</dbReference>
<organism evidence="13 14">
    <name type="scientific">Salipaludibacillus keqinensis</name>
    <dbReference type="NCBI Taxonomy" id="2045207"/>
    <lineage>
        <taxon>Bacteria</taxon>
        <taxon>Bacillati</taxon>
        <taxon>Bacillota</taxon>
        <taxon>Bacilli</taxon>
        <taxon>Bacillales</taxon>
        <taxon>Bacillaceae</taxon>
    </lineage>
</organism>
<evidence type="ECO:0000256" key="6">
    <source>
        <dbReference type="ARBA" id="ARBA00023027"/>
    </source>
</evidence>
<feature type="binding site" evidence="12">
    <location>
        <begin position="94"/>
        <end position="98"/>
    </location>
    <ligand>
        <name>NAD(+)</name>
        <dbReference type="ChEBI" id="CHEBI:57540"/>
    </ligand>
</feature>
<reference evidence="13 14" key="1">
    <citation type="submission" date="2017-10" db="EMBL/GenBank/DDBJ databases">
        <title>Bacillus sp. nov., a halophilic bacterium isolated from a Keqin Lake.</title>
        <authorList>
            <person name="Wang H."/>
        </authorList>
    </citation>
    <scope>NUCLEOTIDE SEQUENCE [LARGE SCALE GENOMIC DNA]</scope>
    <source>
        <strain evidence="13 14">KQ-12</strain>
    </source>
</reference>
<evidence type="ECO:0000256" key="8">
    <source>
        <dbReference type="ARBA" id="ARBA00023209"/>
    </source>
</evidence>
<keyword evidence="6 12" id="KW-0520">NAD</keyword>
<dbReference type="GO" id="GO:0016614">
    <property type="term" value="F:oxidoreductase activity, acting on CH-OH group of donors"/>
    <property type="evidence" value="ECO:0007669"/>
    <property type="project" value="InterPro"/>
</dbReference>
<protein>
    <submittedName>
        <fullName evidence="13">Glycerol dehydrogenase</fullName>
    </submittedName>
</protein>
<keyword evidence="4" id="KW-0521">NADP</keyword>
<accession>A0A323TNA4</accession>
<keyword evidence="5" id="KW-0560">Oxidoreductase</keyword>
<gene>
    <name evidence="13" type="ORF">CR194_06535</name>
</gene>
<proteinExistence type="predicted"/>
<dbReference type="CDD" id="cd08174">
    <property type="entry name" value="G1PDH-like"/>
    <property type="match status" value="1"/>
</dbReference>
<dbReference type="PANTHER" id="PTHR43616">
    <property type="entry name" value="GLYCEROL DEHYDROGENASE"/>
    <property type="match status" value="1"/>
</dbReference>
<evidence type="ECO:0000256" key="7">
    <source>
        <dbReference type="ARBA" id="ARBA00023098"/>
    </source>
</evidence>
<keyword evidence="10" id="KW-0862">Zinc</keyword>
<dbReference type="InterPro" id="IPR016205">
    <property type="entry name" value="Glycerol_DH"/>
</dbReference>
<evidence type="ECO:0000256" key="9">
    <source>
        <dbReference type="ARBA" id="ARBA00023264"/>
    </source>
</evidence>
<evidence type="ECO:0000313" key="14">
    <source>
        <dbReference type="Proteomes" id="UP000248214"/>
    </source>
</evidence>
<feature type="binding site" evidence="11">
    <location>
        <position position="121"/>
    </location>
    <ligand>
        <name>glycerol</name>
        <dbReference type="ChEBI" id="CHEBI:17754"/>
    </ligand>
</feature>
<dbReference type="AlphaFoldDB" id="A0A323TNA4"/>
<evidence type="ECO:0000256" key="11">
    <source>
        <dbReference type="PIRSR" id="PIRSR000112-2"/>
    </source>
</evidence>
<comment type="cofactor">
    <cofactor evidence="10">
        <name>Zn(2+)</name>
        <dbReference type="ChEBI" id="CHEBI:29105"/>
    </cofactor>
    <text evidence="10">Binds 1 zinc ion per subunit.</text>
</comment>
<dbReference type="PANTHER" id="PTHR43616:SF5">
    <property type="entry name" value="GLYCEROL DEHYDROGENASE 1"/>
    <property type="match status" value="1"/>
</dbReference>
<comment type="caution">
    <text evidence="13">The sequence shown here is derived from an EMBL/GenBank/DDBJ whole genome shotgun (WGS) entry which is preliminary data.</text>
</comment>
<dbReference type="OrthoDB" id="9763580at2"/>
<dbReference type="Proteomes" id="UP000248214">
    <property type="component" value="Unassembled WGS sequence"/>
</dbReference>
<evidence type="ECO:0000256" key="2">
    <source>
        <dbReference type="ARBA" id="ARBA00022516"/>
    </source>
</evidence>
<keyword evidence="9" id="KW-1208">Phospholipid metabolism</keyword>
<dbReference type="GO" id="GO:0008654">
    <property type="term" value="P:phospholipid biosynthetic process"/>
    <property type="evidence" value="ECO:0007669"/>
    <property type="project" value="UniProtKB-KW"/>
</dbReference>
<evidence type="ECO:0000256" key="5">
    <source>
        <dbReference type="ARBA" id="ARBA00023002"/>
    </source>
</evidence>
<dbReference type="Pfam" id="PF13685">
    <property type="entry name" value="Fe-ADH_2"/>
    <property type="match status" value="1"/>
</dbReference>
<keyword evidence="8" id="KW-0594">Phospholipid biosynthesis</keyword>
<keyword evidence="14" id="KW-1185">Reference proteome</keyword>